<evidence type="ECO:0000256" key="1">
    <source>
        <dbReference type="SAM" id="MobiDB-lite"/>
    </source>
</evidence>
<feature type="region of interest" description="Disordered" evidence="1">
    <location>
        <begin position="70"/>
        <end position="116"/>
    </location>
</feature>
<feature type="region of interest" description="Disordered" evidence="1">
    <location>
        <begin position="1"/>
        <end position="23"/>
    </location>
</feature>
<dbReference type="Proteomes" id="UP000054925">
    <property type="component" value="Unassembled WGS sequence"/>
</dbReference>
<keyword evidence="3" id="KW-1185">Reference proteome</keyword>
<sequence>MPKASPLHNQPTAFATRSRHERQRHVRACPLEVERLVAAGFDSPSGERRDWRFTFHAVVMLRTAQTRRRLAREGCPRPRSPVQELGPRRVAHRHAHRGRRQPRHREGRDKPKVRCRNRSTAFGLRREPAASNIASLQAPLANRAREVATNLLYRAWSLEDEDIDAPEAACREAFARVPDYTDASLNFDILIACAGFCGCTTNAARIHESAWRRGEAIRHFSASRNLQKARNGGMDFATRLLKQRHGGRNGRSTQARR</sequence>
<reference evidence="2" key="1">
    <citation type="submission" date="2016-01" db="EMBL/GenBank/DDBJ databases">
        <authorList>
            <person name="Peeters C."/>
        </authorList>
    </citation>
    <scope>NUCLEOTIDE SEQUENCE [LARGE SCALE GENOMIC DNA]</scope>
    <source>
        <strain evidence="2">LMG 22937</strain>
    </source>
</reference>
<organism evidence="2 3">
    <name type="scientific">Caballeronia terrestris</name>
    <dbReference type="NCBI Taxonomy" id="1226301"/>
    <lineage>
        <taxon>Bacteria</taxon>
        <taxon>Pseudomonadati</taxon>
        <taxon>Pseudomonadota</taxon>
        <taxon>Betaproteobacteria</taxon>
        <taxon>Burkholderiales</taxon>
        <taxon>Burkholderiaceae</taxon>
        <taxon>Caballeronia</taxon>
    </lineage>
</organism>
<comment type="caution">
    <text evidence="2">The sequence shown here is derived from an EMBL/GenBank/DDBJ whole genome shotgun (WGS) entry which is preliminary data.</text>
</comment>
<dbReference type="AlphaFoldDB" id="A0A158K8Y0"/>
<name>A0A158K8Y0_9BURK</name>
<evidence type="ECO:0000313" key="3">
    <source>
        <dbReference type="Proteomes" id="UP000054925"/>
    </source>
</evidence>
<gene>
    <name evidence="2" type="ORF">AWB67_05120</name>
</gene>
<proteinExistence type="predicted"/>
<accession>A0A158K8Y0</accession>
<feature type="compositionally biased region" description="Basic residues" evidence="1">
    <location>
        <begin position="89"/>
        <end position="103"/>
    </location>
</feature>
<evidence type="ECO:0000313" key="2">
    <source>
        <dbReference type="EMBL" id="SAL77574.1"/>
    </source>
</evidence>
<dbReference type="EMBL" id="FCOL02000041">
    <property type="protein sequence ID" value="SAL77574.1"/>
    <property type="molecule type" value="Genomic_DNA"/>
</dbReference>
<protein>
    <submittedName>
        <fullName evidence="2">TPR repeat-containing protein</fullName>
    </submittedName>
</protein>